<organism evidence="2 3">
    <name type="scientific">Baekduia soli</name>
    <dbReference type="NCBI Taxonomy" id="496014"/>
    <lineage>
        <taxon>Bacteria</taxon>
        <taxon>Bacillati</taxon>
        <taxon>Actinomycetota</taxon>
        <taxon>Thermoleophilia</taxon>
        <taxon>Solirubrobacterales</taxon>
        <taxon>Baekduiaceae</taxon>
        <taxon>Baekduia</taxon>
    </lineage>
</organism>
<protein>
    <submittedName>
        <fullName evidence="2">Uncharacterized protein</fullName>
    </submittedName>
</protein>
<evidence type="ECO:0000313" key="2">
    <source>
        <dbReference type="EMBL" id="QEC48158.1"/>
    </source>
</evidence>
<evidence type="ECO:0000313" key="3">
    <source>
        <dbReference type="Proteomes" id="UP000321805"/>
    </source>
</evidence>
<keyword evidence="3" id="KW-1185">Reference proteome</keyword>
<accession>A0A5B8U5N9</accession>
<dbReference type="Proteomes" id="UP000321805">
    <property type="component" value="Chromosome"/>
</dbReference>
<evidence type="ECO:0000256" key="1">
    <source>
        <dbReference type="SAM" id="MobiDB-lite"/>
    </source>
</evidence>
<gene>
    <name evidence="2" type="ORF">FSW04_11655</name>
</gene>
<dbReference type="KEGG" id="bsol:FSW04_11655"/>
<feature type="region of interest" description="Disordered" evidence="1">
    <location>
        <begin position="65"/>
        <end position="90"/>
    </location>
</feature>
<name>A0A5B8U5N9_9ACTN</name>
<dbReference type="AlphaFoldDB" id="A0A5B8U5N9"/>
<dbReference type="OrthoDB" id="5244527at2"/>
<dbReference type="RefSeq" id="WP_146919388.1">
    <property type="nucleotide sequence ID" value="NZ_CP042430.1"/>
</dbReference>
<dbReference type="EMBL" id="CP042430">
    <property type="protein sequence ID" value="QEC48158.1"/>
    <property type="molecule type" value="Genomic_DNA"/>
</dbReference>
<reference evidence="2 3" key="1">
    <citation type="journal article" date="2018" name="J. Microbiol.">
        <title>Baekduia soli gen. nov., sp. nov., a novel bacterium isolated from the soil of Baekdu Mountain and proposal of a novel family name, Baekduiaceae fam. nov.</title>
        <authorList>
            <person name="An D.S."/>
            <person name="Siddiqi M.Z."/>
            <person name="Kim K.H."/>
            <person name="Yu H.S."/>
            <person name="Im W.T."/>
        </authorList>
    </citation>
    <scope>NUCLEOTIDE SEQUENCE [LARGE SCALE GENOMIC DNA]</scope>
    <source>
        <strain evidence="2 3">BR7-21</strain>
    </source>
</reference>
<proteinExistence type="predicted"/>
<sequence length="130" mass="13203">MAGLAGCGGSSPAYRNAERPAAPIVLSASIDDRAVSVSPAHLGAGPVTLVITNQSMGAQQITLETVNRPGSGPGEKAVQTGPINPRETASVQAEVKQGTYTLHVGGDGVRAARIVVGRPRPSSQNDLLQP</sequence>